<dbReference type="GO" id="GO:0006207">
    <property type="term" value="P:'de novo' pyrimidine nucleobase biosynthetic process"/>
    <property type="evidence" value="ECO:0007669"/>
    <property type="project" value="InterPro"/>
</dbReference>
<dbReference type="InterPro" id="IPR013785">
    <property type="entry name" value="Aldolase_TIM"/>
</dbReference>
<dbReference type="eggNOG" id="arCOG00053">
    <property type="taxonomic scope" value="Archaea"/>
</dbReference>
<name>A2BJ43_HYPBU</name>
<dbReference type="PANTHER" id="PTHR35039">
    <property type="entry name" value="3-KETO-L-GULONATE-6-PHOSPHATE DECARBOXYLASE SGBH-RELATED"/>
    <property type="match status" value="1"/>
</dbReference>
<dbReference type="Gene3D" id="3.20.20.70">
    <property type="entry name" value="Aldolase class I"/>
    <property type="match status" value="1"/>
</dbReference>
<dbReference type="EnsemblBacteria" id="ABM80004">
    <property type="protein sequence ID" value="ABM80004"/>
    <property type="gene ID" value="Hbut_0129"/>
</dbReference>
<dbReference type="EC" id="4.1.2.-" evidence="3"/>
<evidence type="ECO:0000259" key="2">
    <source>
        <dbReference type="SMART" id="SM00934"/>
    </source>
</evidence>
<dbReference type="SMART" id="SM00934">
    <property type="entry name" value="OMPdecase"/>
    <property type="match status" value="1"/>
</dbReference>
<dbReference type="Proteomes" id="UP000002593">
    <property type="component" value="Chromosome"/>
</dbReference>
<dbReference type="InterPro" id="IPR011060">
    <property type="entry name" value="RibuloseP-bd_barrel"/>
</dbReference>
<dbReference type="GO" id="GO:0019854">
    <property type="term" value="P:L-ascorbic acid catabolic process"/>
    <property type="evidence" value="ECO:0007669"/>
    <property type="project" value="TreeGrafter"/>
</dbReference>
<feature type="domain" description="Orotidine 5'-phosphate decarboxylase" evidence="2">
    <location>
        <begin position="34"/>
        <end position="242"/>
    </location>
</feature>
<organism evidence="3 4">
    <name type="scientific">Hyperthermus butylicus (strain DSM 5456 / JCM 9403 / PLM1-5)</name>
    <dbReference type="NCBI Taxonomy" id="415426"/>
    <lineage>
        <taxon>Archaea</taxon>
        <taxon>Thermoproteota</taxon>
        <taxon>Thermoprotei</taxon>
        <taxon>Desulfurococcales</taxon>
        <taxon>Pyrodictiaceae</taxon>
        <taxon>Hyperthermus</taxon>
    </lineage>
</organism>
<protein>
    <submittedName>
        <fullName evidence="3">Hexulose-6-phosphate synthase</fullName>
        <ecNumber evidence="3">4.1.2.-</ecNumber>
    </submittedName>
</protein>
<evidence type="ECO:0000313" key="4">
    <source>
        <dbReference type="Proteomes" id="UP000002593"/>
    </source>
</evidence>
<dbReference type="GO" id="GO:0004590">
    <property type="term" value="F:orotidine-5'-phosphate decarboxylase activity"/>
    <property type="evidence" value="ECO:0007669"/>
    <property type="project" value="InterPro"/>
</dbReference>
<dbReference type="HOGENOM" id="CLU_081825_1_1_2"/>
<dbReference type="SUPFAM" id="SSF51366">
    <property type="entry name" value="Ribulose-phoshate binding barrel"/>
    <property type="match status" value="1"/>
</dbReference>
<reference evidence="3 4" key="1">
    <citation type="journal article" date="2007" name="Archaea">
        <title>The genome of Hyperthermus butylicus: a sulfur-reducing, peptide fermenting, neutrophilic Crenarchaeote growing up to 108 degrees C.</title>
        <authorList>
            <person name="Brugger K."/>
            <person name="Chen L."/>
            <person name="Stark M."/>
            <person name="Zibat A."/>
            <person name="Redder P."/>
            <person name="Ruepp A."/>
            <person name="Awayez M."/>
            <person name="She Q."/>
            <person name="Garrett R.A."/>
            <person name="Klenk H.P."/>
        </authorList>
    </citation>
    <scope>NUCLEOTIDE SEQUENCE [LARGE SCALE GENOMIC DNA]</scope>
    <source>
        <strain evidence="4">DSM 5456 / JCM 9403 / PLM1-5</strain>
    </source>
</reference>
<dbReference type="InterPro" id="IPR001754">
    <property type="entry name" value="OMPdeCOase_dom"/>
</dbReference>
<keyword evidence="1 3" id="KW-0456">Lyase</keyword>
<gene>
    <name evidence="3" type="ordered locus">Hbut_0129</name>
</gene>
<keyword evidence="4" id="KW-1185">Reference proteome</keyword>
<evidence type="ECO:0000313" key="3">
    <source>
        <dbReference type="EMBL" id="ABM80004.1"/>
    </source>
</evidence>
<dbReference type="KEGG" id="hbu:Hbut_0129"/>
<proteinExistence type="predicted"/>
<dbReference type="STRING" id="415426.Hbut_0129"/>
<dbReference type="EMBL" id="CP000493">
    <property type="protein sequence ID" value="ABM80004.1"/>
    <property type="molecule type" value="Genomic_DNA"/>
</dbReference>
<accession>A2BJ43</accession>
<evidence type="ECO:0000256" key="1">
    <source>
        <dbReference type="ARBA" id="ARBA00023239"/>
    </source>
</evidence>
<dbReference type="Pfam" id="PF00215">
    <property type="entry name" value="OMPdecase"/>
    <property type="match status" value="1"/>
</dbReference>
<dbReference type="GO" id="GO:0033982">
    <property type="term" value="F:3-dehydro-L-gulonate-6-phosphate decarboxylase activity"/>
    <property type="evidence" value="ECO:0007669"/>
    <property type="project" value="TreeGrafter"/>
</dbReference>
<sequence>MPLEIIVLHSQPLRPVTSVPSRPRVVELASRQPILQIALDLTSLEDALLLASRLRRGLGDSGWLAEAGTPLIKSEGLRSVSLLARVVDPVPVVADMKTADTGALEAELACKAGASVVTVLGLAPDETIEAAVRTAHNCGMAVAVDMLGVRNVLERVEELEPLGVDIIELHVGIDVQRALGLTAAELRGLVSKIASKFNGVVAVAGGLNESTAPAMIEAGASIAIVGGAITRSRDPVGMAKKILKAIQSVSR</sequence>
<dbReference type="AlphaFoldDB" id="A2BJ43"/>
<dbReference type="PANTHER" id="PTHR35039:SF3">
    <property type="entry name" value="3-KETO-L-GULONATE-6-PHOSPHATE DECARBOXYLASE SGBH-RELATED"/>
    <property type="match status" value="1"/>
</dbReference>